<dbReference type="AlphaFoldDB" id="D3B7A5"/>
<dbReference type="Proteomes" id="UP000001396">
    <property type="component" value="Unassembled WGS sequence"/>
</dbReference>
<dbReference type="RefSeq" id="XP_020434765.1">
    <property type="nucleotide sequence ID" value="XM_020575245.1"/>
</dbReference>
<gene>
    <name evidence="1" type="ORF">PPL_04341</name>
</gene>
<organism evidence="1 2">
    <name type="scientific">Heterostelium pallidum (strain ATCC 26659 / Pp 5 / PN500)</name>
    <name type="common">Cellular slime mold</name>
    <name type="synonym">Polysphondylium pallidum</name>
    <dbReference type="NCBI Taxonomy" id="670386"/>
    <lineage>
        <taxon>Eukaryota</taxon>
        <taxon>Amoebozoa</taxon>
        <taxon>Evosea</taxon>
        <taxon>Eumycetozoa</taxon>
        <taxon>Dictyostelia</taxon>
        <taxon>Acytosteliales</taxon>
        <taxon>Acytosteliaceae</taxon>
        <taxon>Heterostelium</taxon>
    </lineage>
</organism>
<evidence type="ECO:0000313" key="1">
    <source>
        <dbReference type="EMBL" id="EFA82648.1"/>
    </source>
</evidence>
<reference evidence="1 2" key="1">
    <citation type="journal article" date="2011" name="Genome Res.">
        <title>Phylogeny-wide analysis of social amoeba genomes highlights ancient origins for complex intercellular communication.</title>
        <authorList>
            <person name="Heidel A.J."/>
            <person name="Lawal H.M."/>
            <person name="Felder M."/>
            <person name="Schilde C."/>
            <person name="Helps N.R."/>
            <person name="Tunggal B."/>
            <person name="Rivero F."/>
            <person name="John U."/>
            <person name="Schleicher M."/>
            <person name="Eichinger L."/>
            <person name="Platzer M."/>
            <person name="Noegel A.A."/>
            <person name="Schaap P."/>
            <person name="Gloeckner G."/>
        </authorList>
    </citation>
    <scope>NUCLEOTIDE SEQUENCE [LARGE SCALE GENOMIC DNA]</scope>
    <source>
        <strain evidence="2">ATCC 26659 / Pp 5 / PN500</strain>
    </source>
</reference>
<name>D3B7A5_HETP5</name>
<protein>
    <submittedName>
        <fullName evidence="1">Uncharacterized protein</fullName>
    </submittedName>
</protein>
<comment type="caution">
    <text evidence="1">The sequence shown here is derived from an EMBL/GenBank/DDBJ whole genome shotgun (WGS) entry which is preliminary data.</text>
</comment>
<sequence length="117" mass="13475">MVFVVFSPKLQETKIIVEVILAAAMDSTLTILHKVSITTPLTTALNIVVDSKVDKIGGKQQPIANNIIDRQQQKQQHQQLFNFKLFKEINYHNPHSDLPHYENFDNKPFLFKKITCK</sequence>
<dbReference type="GeneID" id="31359828"/>
<dbReference type="InParanoid" id="D3B7A5"/>
<dbReference type="EMBL" id="ADBJ01000018">
    <property type="protein sequence ID" value="EFA82648.1"/>
    <property type="molecule type" value="Genomic_DNA"/>
</dbReference>
<accession>D3B7A5</accession>
<evidence type="ECO:0000313" key="2">
    <source>
        <dbReference type="Proteomes" id="UP000001396"/>
    </source>
</evidence>
<keyword evidence="2" id="KW-1185">Reference proteome</keyword>
<proteinExistence type="predicted"/>